<evidence type="ECO:0000256" key="1">
    <source>
        <dbReference type="ARBA" id="ARBA00022491"/>
    </source>
</evidence>
<dbReference type="PANTHER" id="PTHR30204:SF65">
    <property type="entry name" value="HTH-TYPE TRANSCRIPTIONAL REGULATOR TNRA"/>
    <property type="match status" value="1"/>
</dbReference>
<dbReference type="EMBL" id="BMHQ01000011">
    <property type="protein sequence ID" value="GGE24629.1"/>
    <property type="molecule type" value="Genomic_DNA"/>
</dbReference>
<dbReference type="SMART" id="SM00422">
    <property type="entry name" value="HTH_MERR"/>
    <property type="match status" value="1"/>
</dbReference>
<dbReference type="PROSITE" id="PS50937">
    <property type="entry name" value="HTH_MERR_2"/>
    <property type="match status" value="1"/>
</dbReference>
<dbReference type="Proteomes" id="UP000625210">
    <property type="component" value="Unassembled WGS sequence"/>
</dbReference>
<feature type="domain" description="HTH merR-type" evidence="6">
    <location>
        <begin position="11"/>
        <end position="79"/>
    </location>
</feature>
<evidence type="ECO:0000313" key="7">
    <source>
        <dbReference type="EMBL" id="GGE24629.1"/>
    </source>
</evidence>
<accession>A0A8J2VD99</accession>
<dbReference type="Gene3D" id="1.10.1660.10">
    <property type="match status" value="1"/>
</dbReference>
<dbReference type="CDD" id="cd01105">
    <property type="entry name" value="HTH_GlnR-like"/>
    <property type="match status" value="1"/>
</dbReference>
<dbReference type="InterPro" id="IPR000551">
    <property type="entry name" value="MerR-type_HTH_dom"/>
</dbReference>
<dbReference type="PANTHER" id="PTHR30204">
    <property type="entry name" value="REDOX-CYCLING DRUG-SENSING TRANSCRIPTIONAL ACTIVATOR SOXR"/>
    <property type="match status" value="1"/>
</dbReference>
<reference evidence="7" key="1">
    <citation type="journal article" date="2014" name="Int. J. Syst. Evol. Microbiol.">
        <title>Complete genome sequence of Corynebacterium casei LMG S-19264T (=DSM 44701T), isolated from a smear-ripened cheese.</title>
        <authorList>
            <consortium name="US DOE Joint Genome Institute (JGI-PGF)"/>
            <person name="Walter F."/>
            <person name="Albersmeier A."/>
            <person name="Kalinowski J."/>
            <person name="Ruckert C."/>
        </authorList>
    </citation>
    <scope>NUCLEOTIDE SEQUENCE</scope>
    <source>
        <strain evidence="7">CGMCC 1.15179</strain>
    </source>
</reference>
<dbReference type="SUPFAM" id="SSF46955">
    <property type="entry name" value="Putative DNA-binding domain"/>
    <property type="match status" value="1"/>
</dbReference>
<keyword evidence="3" id="KW-0238">DNA-binding</keyword>
<evidence type="ECO:0000313" key="8">
    <source>
        <dbReference type="Proteomes" id="UP000625210"/>
    </source>
</evidence>
<dbReference type="RefSeq" id="WP_188648566.1">
    <property type="nucleotide sequence ID" value="NZ_BMHQ01000011.1"/>
</dbReference>
<dbReference type="GO" id="GO:0003677">
    <property type="term" value="F:DNA binding"/>
    <property type="evidence" value="ECO:0007669"/>
    <property type="project" value="UniProtKB-KW"/>
</dbReference>
<sequence length="144" mass="16622">MRDQIRRSMPLFPIGIVTKLTELTPRQVRYYEQQGLIQPARSEGNQRLFSFNDVDRLLKIKSLMEKGVNIAGVKEVLQQEDLQKAREQQQLQEAALSQPAASKASRSPISDTQLRRLLKRQLSELSARPNQSHLIRGELSRFFH</sequence>
<feature type="compositionally biased region" description="Low complexity" evidence="5">
    <location>
        <begin position="88"/>
        <end position="102"/>
    </location>
</feature>
<evidence type="ECO:0000256" key="3">
    <source>
        <dbReference type="ARBA" id="ARBA00023125"/>
    </source>
</evidence>
<name>A0A8J2VD99_9BACL</name>
<dbReference type="GO" id="GO:0003700">
    <property type="term" value="F:DNA-binding transcription factor activity"/>
    <property type="evidence" value="ECO:0007669"/>
    <property type="project" value="InterPro"/>
</dbReference>
<keyword evidence="8" id="KW-1185">Reference proteome</keyword>
<gene>
    <name evidence="7" type="primary">glnR</name>
    <name evidence="7" type="ORF">GCM10011571_28470</name>
</gene>
<dbReference type="InterPro" id="IPR047057">
    <property type="entry name" value="MerR_fam"/>
</dbReference>
<keyword evidence="2" id="KW-0805">Transcription regulation</keyword>
<proteinExistence type="predicted"/>
<comment type="caution">
    <text evidence="7">The sequence shown here is derived from an EMBL/GenBank/DDBJ whole genome shotgun (WGS) entry which is preliminary data.</text>
</comment>
<dbReference type="Pfam" id="PF13411">
    <property type="entry name" value="MerR_1"/>
    <property type="match status" value="1"/>
</dbReference>
<dbReference type="InterPro" id="IPR009061">
    <property type="entry name" value="DNA-bd_dom_put_sf"/>
</dbReference>
<protein>
    <submittedName>
        <fullName evidence="7">HTH-type transcriptional regulator GlnR</fullName>
    </submittedName>
</protein>
<organism evidence="7 8">
    <name type="scientific">Marinithermofilum abyssi</name>
    <dbReference type="NCBI Taxonomy" id="1571185"/>
    <lineage>
        <taxon>Bacteria</taxon>
        <taxon>Bacillati</taxon>
        <taxon>Bacillota</taxon>
        <taxon>Bacilli</taxon>
        <taxon>Bacillales</taxon>
        <taxon>Thermoactinomycetaceae</taxon>
        <taxon>Marinithermofilum</taxon>
    </lineage>
</organism>
<reference evidence="7" key="2">
    <citation type="submission" date="2020-09" db="EMBL/GenBank/DDBJ databases">
        <authorList>
            <person name="Sun Q."/>
            <person name="Zhou Y."/>
        </authorList>
    </citation>
    <scope>NUCLEOTIDE SEQUENCE</scope>
    <source>
        <strain evidence="7">CGMCC 1.15179</strain>
    </source>
</reference>
<evidence type="ECO:0000256" key="4">
    <source>
        <dbReference type="ARBA" id="ARBA00023163"/>
    </source>
</evidence>
<evidence type="ECO:0000256" key="5">
    <source>
        <dbReference type="SAM" id="MobiDB-lite"/>
    </source>
</evidence>
<evidence type="ECO:0000256" key="2">
    <source>
        <dbReference type="ARBA" id="ARBA00023015"/>
    </source>
</evidence>
<keyword evidence="4" id="KW-0804">Transcription</keyword>
<feature type="region of interest" description="Disordered" evidence="5">
    <location>
        <begin position="88"/>
        <end position="109"/>
    </location>
</feature>
<keyword evidence="1" id="KW-0678">Repressor</keyword>
<evidence type="ECO:0000259" key="6">
    <source>
        <dbReference type="PROSITE" id="PS50937"/>
    </source>
</evidence>
<dbReference type="AlphaFoldDB" id="A0A8J2VD99"/>